<dbReference type="EMBL" id="JASPKZ010000008">
    <property type="protein sequence ID" value="KAJ9601594.1"/>
    <property type="molecule type" value="Genomic_DNA"/>
</dbReference>
<evidence type="ECO:0000256" key="1">
    <source>
        <dbReference type="SAM" id="MobiDB-lite"/>
    </source>
</evidence>
<organism evidence="3 4">
    <name type="scientific">Diploptera punctata</name>
    <name type="common">Pacific beetle cockroach</name>
    <dbReference type="NCBI Taxonomy" id="6984"/>
    <lineage>
        <taxon>Eukaryota</taxon>
        <taxon>Metazoa</taxon>
        <taxon>Ecdysozoa</taxon>
        <taxon>Arthropoda</taxon>
        <taxon>Hexapoda</taxon>
        <taxon>Insecta</taxon>
        <taxon>Pterygota</taxon>
        <taxon>Neoptera</taxon>
        <taxon>Polyneoptera</taxon>
        <taxon>Dictyoptera</taxon>
        <taxon>Blattodea</taxon>
        <taxon>Blaberoidea</taxon>
        <taxon>Blaberidae</taxon>
        <taxon>Diplopterinae</taxon>
        <taxon>Diploptera</taxon>
    </lineage>
</organism>
<dbReference type="AlphaFoldDB" id="A0AAD8AM16"/>
<feature type="chain" id="PRO_5042043527" evidence="2">
    <location>
        <begin position="19"/>
        <end position="167"/>
    </location>
</feature>
<proteinExistence type="predicted"/>
<gene>
    <name evidence="3" type="ORF">L9F63_000248</name>
</gene>
<evidence type="ECO:0000313" key="3">
    <source>
        <dbReference type="EMBL" id="KAJ9601594.1"/>
    </source>
</evidence>
<evidence type="ECO:0000313" key="4">
    <source>
        <dbReference type="Proteomes" id="UP001233999"/>
    </source>
</evidence>
<protein>
    <submittedName>
        <fullName evidence="3">Uncharacterized protein</fullName>
    </submittedName>
</protein>
<keyword evidence="4" id="KW-1185">Reference proteome</keyword>
<sequence length="167" mass="19337">MNAQAIVIFFLMIAFTNGIPARVDIEDGPNIGLHGLEGTKQDGDKVINQDDTESDKTYVKEKPAIQENEANKDDVNGVKKQHGIENPNQFYNVEYRPNLARESEKQLFLIDFLMKPVQIEFRREREAKDPSEDDLAHEEDEIMEGAETLIFRPVYSYRRDSASRRRY</sequence>
<reference evidence="3" key="1">
    <citation type="journal article" date="2023" name="IScience">
        <title>Live-bearing cockroach genome reveals convergent evolutionary mechanisms linked to viviparity in insects and beyond.</title>
        <authorList>
            <person name="Fouks B."/>
            <person name="Harrison M.C."/>
            <person name="Mikhailova A.A."/>
            <person name="Marchal E."/>
            <person name="English S."/>
            <person name="Carruthers M."/>
            <person name="Jennings E.C."/>
            <person name="Chiamaka E.L."/>
            <person name="Frigard R.A."/>
            <person name="Pippel M."/>
            <person name="Attardo G.M."/>
            <person name="Benoit J.B."/>
            <person name="Bornberg-Bauer E."/>
            <person name="Tobe S.S."/>
        </authorList>
    </citation>
    <scope>NUCLEOTIDE SEQUENCE</scope>
    <source>
        <strain evidence="3">Stay&amp;Tobe</strain>
    </source>
</reference>
<comment type="caution">
    <text evidence="3">The sequence shown here is derived from an EMBL/GenBank/DDBJ whole genome shotgun (WGS) entry which is preliminary data.</text>
</comment>
<feature type="compositionally biased region" description="Basic and acidic residues" evidence="1">
    <location>
        <begin position="37"/>
        <end position="77"/>
    </location>
</feature>
<accession>A0AAD8AM16</accession>
<name>A0AAD8AM16_DIPPU</name>
<feature type="region of interest" description="Disordered" evidence="1">
    <location>
        <begin position="35"/>
        <end position="83"/>
    </location>
</feature>
<dbReference type="Proteomes" id="UP001233999">
    <property type="component" value="Unassembled WGS sequence"/>
</dbReference>
<evidence type="ECO:0000256" key="2">
    <source>
        <dbReference type="SAM" id="SignalP"/>
    </source>
</evidence>
<keyword evidence="2" id="KW-0732">Signal</keyword>
<reference evidence="3" key="2">
    <citation type="submission" date="2023-05" db="EMBL/GenBank/DDBJ databases">
        <authorList>
            <person name="Fouks B."/>
        </authorList>
    </citation>
    <scope>NUCLEOTIDE SEQUENCE</scope>
    <source>
        <strain evidence="3">Stay&amp;Tobe</strain>
        <tissue evidence="3">Testes</tissue>
    </source>
</reference>
<feature type="signal peptide" evidence="2">
    <location>
        <begin position="1"/>
        <end position="18"/>
    </location>
</feature>